<keyword evidence="3" id="KW-1185">Reference proteome</keyword>
<dbReference type="OrthoDB" id="2734847at2"/>
<name>A0A3M8PBB3_9BACL</name>
<dbReference type="Proteomes" id="UP000275473">
    <property type="component" value="Unassembled WGS sequence"/>
</dbReference>
<proteinExistence type="predicted"/>
<feature type="compositionally biased region" description="Basic and acidic residues" evidence="1">
    <location>
        <begin position="94"/>
        <end position="106"/>
    </location>
</feature>
<feature type="compositionally biased region" description="Basic and acidic residues" evidence="1">
    <location>
        <begin position="20"/>
        <end position="30"/>
    </location>
</feature>
<evidence type="ECO:0000313" key="2">
    <source>
        <dbReference type="EMBL" id="RNF41016.1"/>
    </source>
</evidence>
<feature type="region of interest" description="Disordered" evidence="1">
    <location>
        <begin position="19"/>
        <end position="43"/>
    </location>
</feature>
<comment type="caution">
    <text evidence="2">The sequence shown here is derived from an EMBL/GenBank/DDBJ whole genome shotgun (WGS) entry which is preliminary data.</text>
</comment>
<feature type="region of interest" description="Disordered" evidence="1">
    <location>
        <begin position="80"/>
        <end position="135"/>
    </location>
</feature>
<protein>
    <submittedName>
        <fullName evidence="2">Uncharacterized protein</fullName>
    </submittedName>
</protein>
<gene>
    <name evidence="2" type="ORF">EEX84_01295</name>
</gene>
<reference evidence="2 3" key="1">
    <citation type="journal article" date="2018" name="Int. J. Syst. Evol. Microbiol.">
        <title>Planococcus salinus sp. nov., a moderately halophilic bacterium isolated from a saline-alkali soil.</title>
        <authorList>
            <person name="Gan L."/>
        </authorList>
    </citation>
    <scope>NUCLEOTIDE SEQUENCE [LARGE SCALE GENOMIC DNA]</scope>
    <source>
        <strain evidence="2 3">LCB217</strain>
    </source>
</reference>
<sequence length="156" mass="17696">MEPLIFGLIIMAIGAFFKNKGGDEGDEKPRRPTKGNSDQKRFKRVEDYAKEIYGEFQAQMNGQTDRKDQVNRKIEEVVEKKPLSQPARQTAKQAAKEAVKKTDDLTTGRLSAHQHRSAVRKPEPAESEELLPLSNEDVQRGIILAEILMPPKSKRR</sequence>
<evidence type="ECO:0000256" key="1">
    <source>
        <dbReference type="SAM" id="MobiDB-lite"/>
    </source>
</evidence>
<accession>A0A3M8PBB3</accession>
<organism evidence="2 3">
    <name type="scientific">Planococcus salinus</name>
    <dbReference type="NCBI Taxonomy" id="1848460"/>
    <lineage>
        <taxon>Bacteria</taxon>
        <taxon>Bacillati</taxon>
        <taxon>Bacillota</taxon>
        <taxon>Bacilli</taxon>
        <taxon>Bacillales</taxon>
        <taxon>Caryophanaceae</taxon>
        <taxon>Planococcus</taxon>
    </lineage>
</organism>
<dbReference type="AlphaFoldDB" id="A0A3M8PBB3"/>
<dbReference type="EMBL" id="RIAX01000001">
    <property type="protein sequence ID" value="RNF41016.1"/>
    <property type="molecule type" value="Genomic_DNA"/>
</dbReference>
<dbReference type="RefSeq" id="WP_123163765.1">
    <property type="nucleotide sequence ID" value="NZ_RIAX01000001.1"/>
</dbReference>
<evidence type="ECO:0000313" key="3">
    <source>
        <dbReference type="Proteomes" id="UP000275473"/>
    </source>
</evidence>